<dbReference type="AlphaFoldDB" id="A0A0A9C8R0"/>
<proteinExistence type="predicted"/>
<evidence type="ECO:0000313" key="1">
    <source>
        <dbReference type="EMBL" id="JAD69790.1"/>
    </source>
</evidence>
<dbReference type="EMBL" id="GBRH01228105">
    <property type="protein sequence ID" value="JAD69790.1"/>
    <property type="molecule type" value="Transcribed_RNA"/>
</dbReference>
<reference evidence="1" key="1">
    <citation type="submission" date="2014-09" db="EMBL/GenBank/DDBJ databases">
        <authorList>
            <person name="Magalhaes I.L.F."/>
            <person name="Oliveira U."/>
            <person name="Santos F.R."/>
            <person name="Vidigal T.H.D.A."/>
            <person name="Brescovit A.D."/>
            <person name="Santos A.J."/>
        </authorList>
    </citation>
    <scope>NUCLEOTIDE SEQUENCE</scope>
    <source>
        <tissue evidence="1">Shoot tissue taken approximately 20 cm above the soil surface</tissue>
    </source>
</reference>
<reference evidence="1" key="2">
    <citation type="journal article" date="2015" name="Data Brief">
        <title>Shoot transcriptome of the giant reed, Arundo donax.</title>
        <authorList>
            <person name="Barrero R.A."/>
            <person name="Guerrero F.D."/>
            <person name="Moolhuijzen P."/>
            <person name="Goolsby J.A."/>
            <person name="Tidwell J."/>
            <person name="Bellgard S.E."/>
            <person name="Bellgard M.I."/>
        </authorList>
    </citation>
    <scope>NUCLEOTIDE SEQUENCE</scope>
    <source>
        <tissue evidence="1">Shoot tissue taken approximately 20 cm above the soil surface</tissue>
    </source>
</reference>
<protein>
    <submittedName>
        <fullName evidence="1">Uncharacterized protein</fullName>
    </submittedName>
</protein>
<organism evidence="1">
    <name type="scientific">Arundo donax</name>
    <name type="common">Giant reed</name>
    <name type="synonym">Donax arundinaceus</name>
    <dbReference type="NCBI Taxonomy" id="35708"/>
    <lineage>
        <taxon>Eukaryota</taxon>
        <taxon>Viridiplantae</taxon>
        <taxon>Streptophyta</taxon>
        <taxon>Embryophyta</taxon>
        <taxon>Tracheophyta</taxon>
        <taxon>Spermatophyta</taxon>
        <taxon>Magnoliopsida</taxon>
        <taxon>Liliopsida</taxon>
        <taxon>Poales</taxon>
        <taxon>Poaceae</taxon>
        <taxon>PACMAD clade</taxon>
        <taxon>Arundinoideae</taxon>
        <taxon>Arundineae</taxon>
        <taxon>Arundo</taxon>
    </lineage>
</organism>
<sequence>MILEYRLPEFIEFVTVSSKALSSYYYINQNENTGGKTALPICEWQNGH</sequence>
<accession>A0A0A9C8R0</accession>
<name>A0A0A9C8R0_ARUDO</name>